<organism evidence="2 3">
    <name type="scientific">Thelohanellus kitauei</name>
    <name type="common">Myxosporean</name>
    <dbReference type="NCBI Taxonomy" id="669202"/>
    <lineage>
        <taxon>Eukaryota</taxon>
        <taxon>Metazoa</taxon>
        <taxon>Cnidaria</taxon>
        <taxon>Myxozoa</taxon>
        <taxon>Myxosporea</taxon>
        <taxon>Bivalvulida</taxon>
        <taxon>Platysporina</taxon>
        <taxon>Myxobolidae</taxon>
        <taxon>Thelohanellus</taxon>
    </lineage>
</organism>
<keyword evidence="3" id="KW-1185">Reference proteome</keyword>
<dbReference type="AlphaFoldDB" id="A0A0C2JVJ2"/>
<dbReference type="OrthoDB" id="10061052at2759"/>
<reference evidence="2 3" key="1">
    <citation type="journal article" date="2014" name="Genome Biol. Evol.">
        <title>The genome of the myxosporean Thelohanellus kitauei shows adaptations to nutrient acquisition within its fish host.</title>
        <authorList>
            <person name="Yang Y."/>
            <person name="Xiong J."/>
            <person name="Zhou Z."/>
            <person name="Huo F."/>
            <person name="Miao W."/>
            <person name="Ran C."/>
            <person name="Liu Y."/>
            <person name="Zhang J."/>
            <person name="Feng J."/>
            <person name="Wang M."/>
            <person name="Wang M."/>
            <person name="Wang L."/>
            <person name="Yao B."/>
        </authorList>
    </citation>
    <scope>NUCLEOTIDE SEQUENCE [LARGE SCALE GENOMIC DNA]</scope>
    <source>
        <strain evidence="2">Wuqing</strain>
    </source>
</reference>
<protein>
    <submittedName>
        <fullName evidence="2">Zinc finger BED domain-containing protein 5</fullName>
    </submittedName>
</protein>
<dbReference type="PANTHER" id="PTHR45913">
    <property type="entry name" value="EPM2A-INTERACTING PROTEIN 1"/>
    <property type="match status" value="1"/>
</dbReference>
<gene>
    <name evidence="2" type="ORF">RF11_09433</name>
</gene>
<sequence>MSRSMQTTAELYQQNNDQQEQKNRTESLKDKIPQIAAVRASFMVAYNIAKHSNWLCDCEFVKICMLEVVGQVCREYRKKVEEISLSRMTISHFIEAIDEDLKSQLKRRVPSCQLFTLALDESTDIDDTAGGISLNFEITEELLSMESLKGTSTENIFKCVENALHKMELPWHKMTSITTDGSPSWTGKKVGLLKRMSDHAAEVVPTRN</sequence>
<dbReference type="EMBL" id="JWZT01000833">
    <property type="protein sequence ID" value="KII73443.1"/>
    <property type="molecule type" value="Genomic_DNA"/>
</dbReference>
<dbReference type="OMA" id="ENAMHTM"/>
<dbReference type="PANTHER" id="PTHR45913:SF5">
    <property type="entry name" value="GENERAL TRANSCRIPTION FACTOR II-I REPEAT DOMAIN-CONTAINING PROTEIN 2A-LIKE PROTEIN"/>
    <property type="match status" value="1"/>
</dbReference>
<proteinExistence type="predicted"/>
<evidence type="ECO:0000256" key="1">
    <source>
        <dbReference type="SAM" id="MobiDB-lite"/>
    </source>
</evidence>
<dbReference type="Proteomes" id="UP000031668">
    <property type="component" value="Unassembled WGS sequence"/>
</dbReference>
<evidence type="ECO:0000313" key="2">
    <source>
        <dbReference type="EMBL" id="KII73443.1"/>
    </source>
</evidence>
<feature type="region of interest" description="Disordered" evidence="1">
    <location>
        <begin position="1"/>
        <end position="28"/>
    </location>
</feature>
<evidence type="ECO:0000313" key="3">
    <source>
        <dbReference type="Proteomes" id="UP000031668"/>
    </source>
</evidence>
<name>A0A0C2JVJ2_THEKT</name>
<feature type="compositionally biased region" description="Polar residues" evidence="1">
    <location>
        <begin position="1"/>
        <end position="18"/>
    </location>
</feature>
<accession>A0A0C2JVJ2</accession>
<comment type="caution">
    <text evidence="2">The sequence shown here is derived from an EMBL/GenBank/DDBJ whole genome shotgun (WGS) entry which is preliminary data.</text>
</comment>
<feature type="compositionally biased region" description="Basic and acidic residues" evidence="1">
    <location>
        <begin position="19"/>
        <end position="28"/>
    </location>
</feature>